<dbReference type="Pfam" id="PF00575">
    <property type="entry name" value="S1"/>
    <property type="match status" value="1"/>
</dbReference>
<dbReference type="Gene3D" id="3.30.1480.10">
    <property type="entry name" value="NusA, N-terminal domain"/>
    <property type="match status" value="1"/>
</dbReference>
<name>A0A095WVM2_9GAMM</name>
<dbReference type="FunFam" id="3.30.300.20:FF:000005">
    <property type="entry name" value="Transcription termination/antitermination protein NusA"/>
    <property type="match status" value="1"/>
</dbReference>
<dbReference type="SUPFAM" id="SSF69705">
    <property type="entry name" value="Transcription factor NusA, N-terminal domain"/>
    <property type="match status" value="1"/>
</dbReference>
<dbReference type="PANTHER" id="PTHR22648">
    <property type="entry name" value="TRANSCRIPTION TERMINATION FACTOR NUSA"/>
    <property type="match status" value="1"/>
</dbReference>
<evidence type="ECO:0000313" key="9">
    <source>
        <dbReference type="EMBL" id="KGE02694.1"/>
    </source>
</evidence>
<comment type="function">
    <text evidence="7">Participates in both transcription termination and antitermination.</text>
</comment>
<dbReference type="CDD" id="cd22529">
    <property type="entry name" value="KH-II_NusA_rpt2"/>
    <property type="match status" value="1"/>
</dbReference>
<dbReference type="SUPFAM" id="SSF54814">
    <property type="entry name" value="Prokaryotic type KH domain (KH-domain type II)"/>
    <property type="match status" value="2"/>
</dbReference>
<reference evidence="9 10" key="1">
    <citation type="journal article" date="2014" name="Genome Announc.">
        <title>Genome Sequence of Gammaproteobacterial Pseudohaliea rubra Type Strain DSM 19751, Isolated from Coastal Seawater of the Mediterranean Sea.</title>
        <authorList>
            <person name="Spring S."/>
            <person name="Fiebig A."/>
            <person name="Riedel T."/>
            <person name="Goker M."/>
            <person name="Klenk H.P."/>
        </authorList>
    </citation>
    <scope>NUCLEOTIDE SEQUENCE [LARGE SCALE GENOMIC DNA]</scope>
    <source>
        <strain evidence="9 10">DSM 19751</strain>
    </source>
</reference>
<dbReference type="InterPro" id="IPR025249">
    <property type="entry name" value="TF_NusA_KH_1st"/>
</dbReference>
<dbReference type="GO" id="GO:0031564">
    <property type="term" value="P:transcription antitermination"/>
    <property type="evidence" value="ECO:0007669"/>
    <property type="project" value="UniProtKB-UniRule"/>
</dbReference>
<dbReference type="CDD" id="cd02134">
    <property type="entry name" value="KH-II_NusA_rpt1"/>
    <property type="match status" value="1"/>
</dbReference>
<evidence type="ECO:0000256" key="7">
    <source>
        <dbReference type="HAMAP-Rule" id="MF_00945"/>
    </source>
</evidence>
<sequence>MNKEILMVAEAVSNEKGVSEDIIFEAIELALATAAKKRYDEDADIHVTIDRESGDYDTIRRWLVVPDDEIALLGTQFTTEEAVEKDPSLKPGDIFEEQVENVEFGRIAAQTAKQVIVQRVRDAERAQVVEEYETRVGELVAGTVKKVTRDNIIVDLGNNAEGLLPRGALVGRETFRVNDRVRAILIEISTETRGPQLILSRACPEMLIELFKIEVPEIAEGVIQIRAAARDPGSRAKIAVKTNDQRIDPVGACVGMRGSRVQAVSNELDNERVDIVLWDDNPAQLVINAMSPAEVESIVVDEDAHAMDVAVSEDNLAQAIGRAGQNVRLASELTGWTINVMSNEEAAEKHEAEAGQVIQAFMDQLDIDEDVAEILVEEGFTTLEEVAYVPLDEMLSIEGFDEDIAEELRARAKDALLTMAIASEEQLGANEPAEDLLTVEGMDRHLAYLLASRGIVTMEDLAEQGVDDLMDIENMTEERAGELIMTARAPWFAEEEAQS</sequence>
<dbReference type="InterPro" id="IPR009019">
    <property type="entry name" value="KH_sf_prok-type"/>
</dbReference>
<dbReference type="GO" id="GO:0006353">
    <property type="term" value="P:DNA-templated transcription termination"/>
    <property type="evidence" value="ECO:0007669"/>
    <property type="project" value="UniProtKB-UniRule"/>
</dbReference>
<feature type="domain" description="S1 motif" evidence="8">
    <location>
        <begin position="137"/>
        <end position="202"/>
    </location>
</feature>
<dbReference type="InterPro" id="IPR030842">
    <property type="entry name" value="TF_NusA_bacterial"/>
</dbReference>
<dbReference type="NCBIfam" id="TIGR01954">
    <property type="entry name" value="nusA_Cterm_rpt"/>
    <property type="match status" value="2"/>
</dbReference>
<evidence type="ECO:0000259" key="8">
    <source>
        <dbReference type="PROSITE" id="PS50126"/>
    </source>
</evidence>
<dbReference type="PROSITE" id="PS50126">
    <property type="entry name" value="S1"/>
    <property type="match status" value="1"/>
</dbReference>
<evidence type="ECO:0000256" key="4">
    <source>
        <dbReference type="ARBA" id="ARBA00022884"/>
    </source>
</evidence>
<evidence type="ECO:0000313" key="10">
    <source>
        <dbReference type="Proteomes" id="UP000029640"/>
    </source>
</evidence>
<organism evidence="9 10">
    <name type="scientific">Pseudohaliea rubra DSM 19751</name>
    <dbReference type="NCBI Taxonomy" id="1265313"/>
    <lineage>
        <taxon>Bacteria</taxon>
        <taxon>Pseudomonadati</taxon>
        <taxon>Pseudomonadota</taxon>
        <taxon>Gammaproteobacteria</taxon>
        <taxon>Cellvibrionales</taxon>
        <taxon>Halieaceae</taxon>
        <taxon>Pseudohaliea</taxon>
    </lineage>
</organism>
<dbReference type="Pfam" id="PF14520">
    <property type="entry name" value="HHH_5"/>
    <property type="match status" value="1"/>
</dbReference>
<comment type="similarity">
    <text evidence="7">Belongs to the NusA family.</text>
</comment>
<dbReference type="FunFam" id="1.10.150.20:FF:000015">
    <property type="entry name" value="Transcription termination/antitermination protein NusA"/>
    <property type="match status" value="1"/>
</dbReference>
<dbReference type="InterPro" id="IPR010213">
    <property type="entry name" value="TF_NusA"/>
</dbReference>
<dbReference type="OrthoDB" id="9807233at2"/>
<keyword evidence="2 7" id="KW-0963">Cytoplasm</keyword>
<dbReference type="GO" id="GO:0003723">
    <property type="term" value="F:RNA binding"/>
    <property type="evidence" value="ECO:0007669"/>
    <property type="project" value="UniProtKB-UniRule"/>
</dbReference>
<dbReference type="Gene3D" id="1.10.150.20">
    <property type="entry name" value="5' to 3' exonuclease, C-terminal subdomain"/>
    <property type="match status" value="2"/>
</dbReference>
<dbReference type="SMART" id="SM00316">
    <property type="entry name" value="S1"/>
    <property type="match status" value="1"/>
</dbReference>
<dbReference type="NCBIfam" id="TIGR01953">
    <property type="entry name" value="NusA"/>
    <property type="match status" value="1"/>
</dbReference>
<dbReference type="SMART" id="SM00322">
    <property type="entry name" value="KH"/>
    <property type="match status" value="2"/>
</dbReference>
<dbReference type="InterPro" id="IPR010995">
    <property type="entry name" value="DNA_repair_Rad51/TF_NusA_a-hlx"/>
</dbReference>
<evidence type="ECO:0000256" key="5">
    <source>
        <dbReference type="ARBA" id="ARBA00023015"/>
    </source>
</evidence>
<evidence type="ECO:0000256" key="2">
    <source>
        <dbReference type="ARBA" id="ARBA00022490"/>
    </source>
</evidence>
<dbReference type="PROSITE" id="PS50084">
    <property type="entry name" value="KH_TYPE_1"/>
    <property type="match status" value="1"/>
</dbReference>
<keyword evidence="5 7" id="KW-0805">Transcription regulation</keyword>
<dbReference type="FunFam" id="3.30.300.20:FF:000002">
    <property type="entry name" value="Transcription termination/antitermination protein NusA"/>
    <property type="match status" value="1"/>
</dbReference>
<comment type="subcellular location">
    <subcellularLocation>
        <location evidence="7">Cytoplasm</location>
    </subcellularLocation>
</comment>
<dbReference type="EMBL" id="AUVB01000085">
    <property type="protein sequence ID" value="KGE02694.1"/>
    <property type="molecule type" value="Genomic_DNA"/>
</dbReference>
<gene>
    <name evidence="7" type="primary">nusA</name>
    <name evidence="9" type="ORF">HRUBRA_02672</name>
</gene>
<dbReference type="SUPFAM" id="SSF50249">
    <property type="entry name" value="Nucleic acid-binding proteins"/>
    <property type="match status" value="1"/>
</dbReference>
<dbReference type="RefSeq" id="WP_035514082.1">
    <property type="nucleotide sequence ID" value="NZ_KN234747.1"/>
</dbReference>
<dbReference type="InterPro" id="IPR013735">
    <property type="entry name" value="TF_NusA_N"/>
</dbReference>
<dbReference type="HAMAP" id="MF_00945_B">
    <property type="entry name" value="NusA_B"/>
    <property type="match status" value="1"/>
</dbReference>
<dbReference type="eggNOG" id="COG0195">
    <property type="taxonomic scope" value="Bacteria"/>
</dbReference>
<dbReference type="InterPro" id="IPR003029">
    <property type="entry name" value="S1_domain"/>
</dbReference>
<dbReference type="STRING" id="1265313.HRUBRA_02672"/>
<dbReference type="InterPro" id="IPR004087">
    <property type="entry name" value="KH_dom"/>
</dbReference>
<accession>A0A095WVM2</accession>
<comment type="caution">
    <text evidence="9">The sequence shown here is derived from an EMBL/GenBank/DDBJ whole genome shotgun (WGS) entry which is preliminary data.</text>
</comment>
<protein>
    <recommendedName>
        <fullName evidence="7">Transcription termination/antitermination protein NusA</fullName>
    </recommendedName>
</protein>
<dbReference type="Pfam" id="PF26594">
    <property type="entry name" value="KH_NusA_2nd"/>
    <property type="match status" value="1"/>
</dbReference>
<dbReference type="InterPro" id="IPR058582">
    <property type="entry name" value="KH_NusA_2nd"/>
</dbReference>
<dbReference type="Proteomes" id="UP000029640">
    <property type="component" value="Unassembled WGS sequence"/>
</dbReference>
<dbReference type="InterPro" id="IPR015946">
    <property type="entry name" value="KH_dom-like_a/b"/>
</dbReference>
<evidence type="ECO:0000256" key="3">
    <source>
        <dbReference type="ARBA" id="ARBA00022814"/>
    </source>
</evidence>
<dbReference type="InterPro" id="IPR036555">
    <property type="entry name" value="NusA_N_sf"/>
</dbReference>
<dbReference type="FunFam" id="1.10.150.20:FF:000018">
    <property type="entry name" value="Transcription termination/antitermination protein NusA"/>
    <property type="match status" value="1"/>
</dbReference>
<dbReference type="AlphaFoldDB" id="A0A095WVM2"/>
<dbReference type="Gene3D" id="2.40.50.140">
    <property type="entry name" value="Nucleic acid-binding proteins"/>
    <property type="match status" value="1"/>
</dbReference>
<dbReference type="InterPro" id="IPR012340">
    <property type="entry name" value="NA-bd_OB-fold"/>
</dbReference>
<dbReference type="Pfam" id="PF08529">
    <property type="entry name" value="NusA_N"/>
    <property type="match status" value="1"/>
</dbReference>
<dbReference type="Gene3D" id="3.30.300.20">
    <property type="match status" value="2"/>
</dbReference>
<dbReference type="InterPro" id="IPR010214">
    <property type="entry name" value="Tscrpt_termin_fac_NusA_C_rpt"/>
</dbReference>
<dbReference type="PATRIC" id="fig|1265313.6.peg.2631"/>
<dbReference type="GO" id="GO:0005829">
    <property type="term" value="C:cytosol"/>
    <property type="evidence" value="ECO:0007669"/>
    <property type="project" value="TreeGrafter"/>
</dbReference>
<keyword evidence="1 7" id="KW-0806">Transcription termination</keyword>
<dbReference type="PANTHER" id="PTHR22648:SF0">
    <property type="entry name" value="TRANSCRIPTION TERMINATION_ANTITERMINATION PROTEIN NUSA"/>
    <property type="match status" value="1"/>
</dbReference>
<keyword evidence="6 7" id="KW-0804">Transcription</keyword>
<evidence type="ECO:0000256" key="1">
    <source>
        <dbReference type="ARBA" id="ARBA00022472"/>
    </source>
</evidence>
<dbReference type="GO" id="GO:0003700">
    <property type="term" value="F:DNA-binding transcription factor activity"/>
    <property type="evidence" value="ECO:0007669"/>
    <property type="project" value="InterPro"/>
</dbReference>
<dbReference type="GO" id="GO:0000166">
    <property type="term" value="F:nucleotide binding"/>
    <property type="evidence" value="ECO:0007669"/>
    <property type="project" value="InterPro"/>
</dbReference>
<keyword evidence="4 7" id="KW-0694">RNA-binding</keyword>
<dbReference type="CDD" id="cd04455">
    <property type="entry name" value="S1_NusA"/>
    <property type="match status" value="1"/>
</dbReference>
<comment type="subunit">
    <text evidence="7">Monomer. Binds directly to the core enzyme of the DNA-dependent RNA polymerase and to nascent RNA.</text>
</comment>
<proteinExistence type="inferred from homology"/>
<dbReference type="SUPFAM" id="SSF47794">
    <property type="entry name" value="Rad51 N-terminal domain-like"/>
    <property type="match status" value="2"/>
</dbReference>
<dbReference type="Pfam" id="PF13184">
    <property type="entry name" value="KH_NusA_1st"/>
    <property type="match status" value="1"/>
</dbReference>
<keyword evidence="3 7" id="KW-0889">Transcription antitermination</keyword>
<keyword evidence="10" id="KW-1185">Reference proteome</keyword>
<evidence type="ECO:0000256" key="6">
    <source>
        <dbReference type="ARBA" id="ARBA00023163"/>
    </source>
</evidence>
<dbReference type="HOGENOM" id="CLU_029242_0_0_6"/>